<dbReference type="Pfam" id="PF00005">
    <property type="entry name" value="ABC_tran"/>
    <property type="match status" value="1"/>
</dbReference>
<dbReference type="GO" id="GO:0051301">
    <property type="term" value="P:cell division"/>
    <property type="evidence" value="ECO:0007669"/>
    <property type="project" value="UniProtKB-UniRule"/>
</dbReference>
<comment type="subunit">
    <text evidence="9">Homodimer. Forms a membrane-associated complex with FtsX.</text>
</comment>
<dbReference type="InterPro" id="IPR003439">
    <property type="entry name" value="ABC_transporter-like_ATP-bd"/>
</dbReference>
<protein>
    <recommendedName>
        <fullName evidence="2 9">Cell division ATP-binding protein FtsE</fullName>
    </recommendedName>
</protein>
<evidence type="ECO:0000256" key="1">
    <source>
        <dbReference type="ARBA" id="ARBA00005417"/>
    </source>
</evidence>
<name>A0A0G0LMM6_9BACT</name>
<accession>A0A0G0LMM6</accession>
<dbReference type="InterPro" id="IPR015854">
    <property type="entry name" value="ABC_transpr_LolD-like"/>
</dbReference>
<dbReference type="GO" id="GO:0022857">
    <property type="term" value="F:transmembrane transporter activity"/>
    <property type="evidence" value="ECO:0007669"/>
    <property type="project" value="TreeGrafter"/>
</dbReference>
<evidence type="ECO:0000256" key="9">
    <source>
        <dbReference type="RuleBase" id="RU365094"/>
    </source>
</evidence>
<reference evidence="11 12" key="1">
    <citation type="journal article" date="2015" name="Nature">
        <title>rRNA introns, odd ribosomes, and small enigmatic genomes across a large radiation of phyla.</title>
        <authorList>
            <person name="Brown C.T."/>
            <person name="Hug L.A."/>
            <person name="Thomas B.C."/>
            <person name="Sharon I."/>
            <person name="Castelle C.J."/>
            <person name="Singh A."/>
            <person name="Wilkins M.J."/>
            <person name="Williams K.H."/>
            <person name="Banfield J.F."/>
        </authorList>
    </citation>
    <scope>NUCLEOTIDE SEQUENCE [LARGE SCALE GENOMIC DNA]</scope>
</reference>
<keyword evidence="5 9" id="KW-0547">Nucleotide-binding</keyword>
<comment type="function">
    <text evidence="9">Part of the ABC transporter FtsEX involved in cellular division.</text>
</comment>
<dbReference type="Gene3D" id="3.40.50.300">
    <property type="entry name" value="P-loop containing nucleotide triphosphate hydrolases"/>
    <property type="match status" value="1"/>
</dbReference>
<dbReference type="InterPro" id="IPR005286">
    <property type="entry name" value="Cell_div_FtsE"/>
</dbReference>
<evidence type="ECO:0000313" key="12">
    <source>
        <dbReference type="Proteomes" id="UP000034706"/>
    </source>
</evidence>
<evidence type="ECO:0000256" key="5">
    <source>
        <dbReference type="ARBA" id="ARBA00022741"/>
    </source>
</evidence>
<evidence type="ECO:0000256" key="4">
    <source>
        <dbReference type="ARBA" id="ARBA00022618"/>
    </source>
</evidence>
<evidence type="ECO:0000256" key="7">
    <source>
        <dbReference type="ARBA" id="ARBA00023136"/>
    </source>
</evidence>
<keyword evidence="4 9" id="KW-0132">Cell division</keyword>
<comment type="similarity">
    <text evidence="1 9">Belongs to the ABC transporter superfamily.</text>
</comment>
<keyword evidence="8 9" id="KW-0131">Cell cycle</keyword>
<dbReference type="PANTHER" id="PTHR24220">
    <property type="entry name" value="IMPORT ATP-BINDING PROTEIN"/>
    <property type="match status" value="1"/>
</dbReference>
<dbReference type="FunFam" id="3.40.50.300:FF:000056">
    <property type="entry name" value="Cell division ATP-binding protein FtsE"/>
    <property type="match status" value="1"/>
</dbReference>
<evidence type="ECO:0000256" key="8">
    <source>
        <dbReference type="ARBA" id="ARBA00023306"/>
    </source>
</evidence>
<dbReference type="EMBL" id="LBVT01000008">
    <property type="protein sequence ID" value="KKQ92302.1"/>
    <property type="molecule type" value="Genomic_DNA"/>
</dbReference>
<dbReference type="InterPro" id="IPR003593">
    <property type="entry name" value="AAA+_ATPase"/>
</dbReference>
<dbReference type="AlphaFoldDB" id="A0A0G0LMM6"/>
<dbReference type="NCBIfam" id="TIGR02673">
    <property type="entry name" value="FtsE"/>
    <property type="match status" value="1"/>
</dbReference>
<dbReference type="PROSITE" id="PS50893">
    <property type="entry name" value="ABC_TRANSPORTER_2"/>
    <property type="match status" value="1"/>
</dbReference>
<dbReference type="PROSITE" id="PS00211">
    <property type="entry name" value="ABC_TRANSPORTER_1"/>
    <property type="match status" value="1"/>
</dbReference>
<evidence type="ECO:0000256" key="3">
    <source>
        <dbReference type="ARBA" id="ARBA00022475"/>
    </source>
</evidence>
<keyword evidence="7 9" id="KW-0472">Membrane</keyword>
<dbReference type="GO" id="GO:0005524">
    <property type="term" value="F:ATP binding"/>
    <property type="evidence" value="ECO:0007669"/>
    <property type="project" value="UniProtKB-UniRule"/>
</dbReference>
<dbReference type="InterPro" id="IPR027417">
    <property type="entry name" value="P-loop_NTPase"/>
</dbReference>
<dbReference type="InterPro" id="IPR017871">
    <property type="entry name" value="ABC_transporter-like_CS"/>
</dbReference>
<comment type="caution">
    <text evidence="11">The sequence shown here is derived from an EMBL/GenBank/DDBJ whole genome shotgun (WGS) entry which is preliminary data.</text>
</comment>
<evidence type="ECO:0000313" key="11">
    <source>
        <dbReference type="EMBL" id="KKQ92302.1"/>
    </source>
</evidence>
<gene>
    <name evidence="9" type="primary">ftsE</name>
    <name evidence="11" type="ORF">UT16_C0008G0017</name>
</gene>
<comment type="subcellular location">
    <subcellularLocation>
        <location evidence="9">Cell membrane</location>
        <topology evidence="9">Peripheral membrane protein</topology>
        <orientation evidence="9">Cytoplasmic side</orientation>
    </subcellularLocation>
</comment>
<dbReference type="GO" id="GO:0016887">
    <property type="term" value="F:ATP hydrolysis activity"/>
    <property type="evidence" value="ECO:0007669"/>
    <property type="project" value="InterPro"/>
</dbReference>
<evidence type="ECO:0000259" key="10">
    <source>
        <dbReference type="PROSITE" id="PS50893"/>
    </source>
</evidence>
<keyword evidence="6 9" id="KW-0067">ATP-binding</keyword>
<dbReference type="PANTHER" id="PTHR24220:SF470">
    <property type="entry name" value="CELL DIVISION ATP-BINDING PROTEIN FTSE"/>
    <property type="match status" value="1"/>
</dbReference>
<organism evidence="11 12">
    <name type="scientific">Candidatus Azambacteria bacterium GW2011_GWA2_39_10</name>
    <dbReference type="NCBI Taxonomy" id="1618611"/>
    <lineage>
        <taxon>Bacteria</taxon>
        <taxon>Candidatus Azamiibacteriota</taxon>
    </lineage>
</organism>
<feature type="domain" description="ABC transporter" evidence="10">
    <location>
        <begin position="2"/>
        <end position="226"/>
    </location>
</feature>
<keyword evidence="3 9" id="KW-1003">Cell membrane</keyword>
<dbReference type="Proteomes" id="UP000034706">
    <property type="component" value="Unassembled WGS sequence"/>
</dbReference>
<evidence type="ECO:0000256" key="6">
    <source>
        <dbReference type="ARBA" id="ARBA00022840"/>
    </source>
</evidence>
<dbReference type="SUPFAM" id="SSF52540">
    <property type="entry name" value="P-loop containing nucleoside triphosphate hydrolases"/>
    <property type="match status" value="1"/>
</dbReference>
<sequence length="227" mass="25093">MIRFENISKIYNSHSAALKDVSFEVNHHEFVSVVGKSGAGKTTLLKLLLAEEKPTGGKIFFNRQNISAVSQNELPILRRQIGAIFQDFKLLSNKTAYENVAFAMQVVGKSELEIKSDVPKVLDIVGLKDKADNFPRELSGGEKQRVAIARALVHRPSVIVADEPTGNLDPINTWDIIRLLIKINELGTTVILATHDKEIINALEKRVVSLEGGVVARDENPGRYILS</sequence>
<proteinExistence type="inferred from homology"/>
<evidence type="ECO:0000256" key="2">
    <source>
        <dbReference type="ARBA" id="ARBA00020019"/>
    </source>
</evidence>
<dbReference type="GO" id="GO:0005886">
    <property type="term" value="C:plasma membrane"/>
    <property type="evidence" value="ECO:0007669"/>
    <property type="project" value="UniProtKB-SubCell"/>
</dbReference>
<dbReference type="PATRIC" id="fig|1618611.3.peg.137"/>
<dbReference type="SMART" id="SM00382">
    <property type="entry name" value="AAA"/>
    <property type="match status" value="1"/>
</dbReference>